<protein>
    <recommendedName>
        <fullName evidence="10">Transporter</fullName>
    </recommendedName>
</protein>
<dbReference type="EMBL" id="CP019124">
    <property type="protein sequence ID" value="APX89337.1"/>
    <property type="molecule type" value="Genomic_DNA"/>
</dbReference>
<dbReference type="PANTHER" id="PTHR30026">
    <property type="entry name" value="OUTER MEMBRANE PROTEIN TOLC"/>
    <property type="match status" value="1"/>
</dbReference>
<dbReference type="Proteomes" id="UP000187266">
    <property type="component" value="Chromosome"/>
</dbReference>
<dbReference type="Pfam" id="PF02321">
    <property type="entry name" value="OEP"/>
    <property type="match status" value="2"/>
</dbReference>
<evidence type="ECO:0000256" key="1">
    <source>
        <dbReference type="ARBA" id="ARBA00004442"/>
    </source>
</evidence>
<dbReference type="AlphaFoldDB" id="A0A1U7DH67"/>
<keyword evidence="4" id="KW-1134">Transmembrane beta strand</keyword>
<dbReference type="GO" id="GO:0015562">
    <property type="term" value="F:efflux transmembrane transporter activity"/>
    <property type="evidence" value="ECO:0007669"/>
    <property type="project" value="InterPro"/>
</dbReference>
<dbReference type="GO" id="GO:0009279">
    <property type="term" value="C:cell outer membrane"/>
    <property type="evidence" value="ECO:0007669"/>
    <property type="project" value="UniProtKB-SubCell"/>
</dbReference>
<keyword evidence="3" id="KW-0813">Transport</keyword>
<gene>
    <name evidence="8" type="ORF">BV394_06075</name>
</gene>
<keyword evidence="5" id="KW-0812">Transmembrane</keyword>
<keyword evidence="9" id="KW-1185">Reference proteome</keyword>
<evidence type="ECO:0000256" key="5">
    <source>
        <dbReference type="ARBA" id="ARBA00022692"/>
    </source>
</evidence>
<evidence type="ECO:0000313" key="9">
    <source>
        <dbReference type="Proteomes" id="UP000187266"/>
    </source>
</evidence>
<dbReference type="SUPFAM" id="SSF56954">
    <property type="entry name" value="Outer membrane efflux proteins (OEP)"/>
    <property type="match status" value="1"/>
</dbReference>
<dbReference type="Gene3D" id="1.20.1600.10">
    <property type="entry name" value="Outer membrane efflux proteins (OEP)"/>
    <property type="match status" value="1"/>
</dbReference>
<keyword evidence="6" id="KW-0472">Membrane</keyword>
<evidence type="ECO:0000256" key="3">
    <source>
        <dbReference type="ARBA" id="ARBA00022448"/>
    </source>
</evidence>
<keyword evidence="7" id="KW-0998">Cell outer membrane</keyword>
<dbReference type="NCBIfam" id="TIGR01844">
    <property type="entry name" value="type_I_sec_TolC"/>
    <property type="match status" value="1"/>
</dbReference>
<evidence type="ECO:0000256" key="6">
    <source>
        <dbReference type="ARBA" id="ARBA00023136"/>
    </source>
</evidence>
<proteinExistence type="inferred from homology"/>
<evidence type="ECO:0000313" key="8">
    <source>
        <dbReference type="EMBL" id="APX89337.1"/>
    </source>
</evidence>
<evidence type="ECO:0008006" key="10">
    <source>
        <dbReference type="Google" id="ProtNLM"/>
    </source>
</evidence>
<dbReference type="GO" id="GO:0015288">
    <property type="term" value="F:porin activity"/>
    <property type="evidence" value="ECO:0007669"/>
    <property type="project" value="TreeGrafter"/>
</dbReference>
<dbReference type="InterPro" id="IPR003423">
    <property type="entry name" value="OMP_efflux"/>
</dbReference>
<reference evidence="8 9" key="1">
    <citation type="submission" date="2017-01" db="EMBL/GenBank/DDBJ databases">
        <title>Genomic analysis of Xuhuaishuia manganoxidans DY6-4.</title>
        <authorList>
            <person name="Wang X."/>
        </authorList>
    </citation>
    <scope>NUCLEOTIDE SEQUENCE [LARGE SCALE GENOMIC DNA]</scope>
    <source>
        <strain evidence="8 9">DY6-4</strain>
    </source>
</reference>
<organism evidence="8 9">
    <name type="scientific">Brevirhabdus pacifica</name>
    <dbReference type="NCBI Taxonomy" id="1267768"/>
    <lineage>
        <taxon>Bacteria</taxon>
        <taxon>Pseudomonadati</taxon>
        <taxon>Pseudomonadota</taxon>
        <taxon>Alphaproteobacteria</taxon>
        <taxon>Rhodobacterales</taxon>
        <taxon>Paracoccaceae</taxon>
        <taxon>Brevirhabdus</taxon>
    </lineage>
</organism>
<comment type="subcellular location">
    <subcellularLocation>
        <location evidence="1">Cell outer membrane</location>
    </subcellularLocation>
</comment>
<dbReference type="PANTHER" id="PTHR30026:SF22">
    <property type="entry name" value="OUTER MEMBRANE EFFLUX PROTEIN"/>
    <property type="match status" value="1"/>
</dbReference>
<sequence length="443" mass="47463">MGIGLGLSSLPVRADTLADALAGAYSNSQLLEQNRALLRAADERVAQAVASLRPVLRYVASAKTQFPKTSSKTIVLTQGLTAQWLVYDFGATAYRTEALKETVLGTREALRDIEQNVLLNAVSAYMNLRRAIETASLSSNNVTLITRELRAANDRFEVGEITRTDVALAQSRLATARSALVEAQGQVADAREFYRFAVGRLPGSLAAPPRAPKTAGSLDAAVAVGLRRHPSILQAQHQVSAAELSVAEAEANRKPKVNLSGTVSRNNVTGGLSKSAGVEMSATLYQGGAQSSLYRAAFANAEAARAELRQATRTVRQGVAEAWTAVQVARASIEASDQRIRAAQVAYRGIREEAALGARTTLDVLDAEQELLDARTSRVTAESQEYVAVYELLSAMGLLTVEHLRLGVKTYDPAAYYNAVKTAPLQTGRGDRLDKVLRAIGQK</sequence>
<dbReference type="InterPro" id="IPR051906">
    <property type="entry name" value="TolC-like"/>
</dbReference>
<dbReference type="STRING" id="1267768.BV394_06075"/>
<evidence type="ECO:0000256" key="2">
    <source>
        <dbReference type="ARBA" id="ARBA00007613"/>
    </source>
</evidence>
<dbReference type="InterPro" id="IPR010130">
    <property type="entry name" value="T1SS_OMP_TolC"/>
</dbReference>
<evidence type="ECO:0000256" key="4">
    <source>
        <dbReference type="ARBA" id="ARBA00022452"/>
    </source>
</evidence>
<accession>A0A1U7DH67</accession>
<comment type="similarity">
    <text evidence="2">Belongs to the outer membrane factor (OMF) (TC 1.B.17) family.</text>
</comment>
<dbReference type="GO" id="GO:1990281">
    <property type="term" value="C:efflux pump complex"/>
    <property type="evidence" value="ECO:0007669"/>
    <property type="project" value="TreeGrafter"/>
</dbReference>
<name>A0A1U7DH67_9RHOB</name>
<evidence type="ECO:0000256" key="7">
    <source>
        <dbReference type="ARBA" id="ARBA00023237"/>
    </source>
</evidence>